<sequence>MKHSEVLVPNPVHTSDESAQHVVAMRAALRRQIAAHIAADGVHDTAVPSLRLYRQSAATACASAAYEPRLVVFVQGKKRIDLGATSYLCDESSFLVSALDLPVVSQVVEATPEKPMLGMLFKLDMTEVRKILSEEEFPSSGEPADARGMAMGETSAELLDACSRLVDLLDAPHDIVFLGGLIEREIIYRLLRSPQGRHLRAIATLGEQSQRTAKAVAWLRTNYSKPLRVDDLAAMAQMGVSTLHHHFRSLTAMSPLQYQKQLRLHVARERMLNDGLDAASAAFEVGYESASQFNREYSRFFGQPPMRDIKALRVAIAEDAAA</sequence>
<dbReference type="PROSITE" id="PS01124">
    <property type="entry name" value="HTH_ARAC_FAMILY_2"/>
    <property type="match status" value="1"/>
</dbReference>
<reference evidence="5" key="1">
    <citation type="submission" date="2018-02" db="EMBL/GenBank/DDBJ databases">
        <authorList>
            <person name="Hausmann B."/>
        </authorList>
    </citation>
    <scope>NUCLEOTIDE SEQUENCE [LARGE SCALE GENOMIC DNA]</scope>
    <source>
        <strain evidence="5">Peat soil MAG SbA5</strain>
    </source>
</reference>
<dbReference type="InterPro" id="IPR009057">
    <property type="entry name" value="Homeodomain-like_sf"/>
</dbReference>
<name>A0A2N9LKJ5_9BACT</name>
<dbReference type="GO" id="GO:0003700">
    <property type="term" value="F:DNA-binding transcription factor activity"/>
    <property type="evidence" value="ECO:0007669"/>
    <property type="project" value="InterPro"/>
</dbReference>
<keyword evidence="2" id="KW-0804">Transcription</keyword>
<dbReference type="Pfam" id="PF12833">
    <property type="entry name" value="HTH_18"/>
    <property type="match status" value="1"/>
</dbReference>
<evidence type="ECO:0000256" key="2">
    <source>
        <dbReference type="ARBA" id="ARBA00023163"/>
    </source>
</evidence>
<dbReference type="Pfam" id="PF06719">
    <property type="entry name" value="AraC_N"/>
    <property type="match status" value="1"/>
</dbReference>
<evidence type="ECO:0000313" key="4">
    <source>
        <dbReference type="EMBL" id="SPE23643.1"/>
    </source>
</evidence>
<dbReference type="SMART" id="SM00342">
    <property type="entry name" value="HTH_ARAC"/>
    <property type="match status" value="1"/>
</dbReference>
<evidence type="ECO:0000313" key="5">
    <source>
        <dbReference type="Proteomes" id="UP000239735"/>
    </source>
</evidence>
<dbReference type="Proteomes" id="UP000239735">
    <property type="component" value="Unassembled WGS sequence"/>
</dbReference>
<protein>
    <submittedName>
        <fullName evidence="4">Transcriptional regulator, AraC family</fullName>
    </submittedName>
</protein>
<gene>
    <name evidence="4" type="ORF">SBA5_400054</name>
</gene>
<dbReference type="PANTHER" id="PTHR43436">
    <property type="entry name" value="ARAC-FAMILY TRANSCRIPTIONAL REGULATOR"/>
    <property type="match status" value="1"/>
</dbReference>
<feature type="domain" description="HTH araC/xylS-type" evidence="3">
    <location>
        <begin position="213"/>
        <end position="311"/>
    </location>
</feature>
<dbReference type="Gene3D" id="1.10.10.60">
    <property type="entry name" value="Homeodomain-like"/>
    <property type="match status" value="1"/>
</dbReference>
<keyword evidence="1" id="KW-0805">Transcription regulation</keyword>
<dbReference type="AlphaFoldDB" id="A0A2N9LKJ5"/>
<dbReference type="EMBL" id="OKRB01000098">
    <property type="protein sequence ID" value="SPE23643.1"/>
    <property type="molecule type" value="Genomic_DNA"/>
</dbReference>
<dbReference type="InterPro" id="IPR009594">
    <property type="entry name" value="Tscrpt_reg_HTH_AraC_N"/>
</dbReference>
<accession>A0A2N9LKJ5</accession>
<dbReference type="SUPFAM" id="SSF46689">
    <property type="entry name" value="Homeodomain-like"/>
    <property type="match status" value="2"/>
</dbReference>
<dbReference type="OrthoDB" id="34150at2"/>
<organism evidence="4 5">
    <name type="scientific">Candidatus Sulfuritelmatomonas gaucii</name>
    <dbReference type="NCBI Taxonomy" id="2043161"/>
    <lineage>
        <taxon>Bacteria</taxon>
        <taxon>Pseudomonadati</taxon>
        <taxon>Acidobacteriota</taxon>
        <taxon>Terriglobia</taxon>
        <taxon>Terriglobales</taxon>
        <taxon>Acidobacteriaceae</taxon>
        <taxon>Candidatus Sulfuritelmatomonas</taxon>
    </lineage>
</organism>
<evidence type="ECO:0000259" key="3">
    <source>
        <dbReference type="PROSITE" id="PS01124"/>
    </source>
</evidence>
<proteinExistence type="predicted"/>
<dbReference type="PANTHER" id="PTHR43436:SF1">
    <property type="entry name" value="TRANSCRIPTIONAL REGULATORY PROTEIN"/>
    <property type="match status" value="1"/>
</dbReference>
<dbReference type="InterPro" id="IPR018060">
    <property type="entry name" value="HTH_AraC"/>
</dbReference>
<evidence type="ECO:0000256" key="1">
    <source>
        <dbReference type="ARBA" id="ARBA00023015"/>
    </source>
</evidence>
<dbReference type="GO" id="GO:0043565">
    <property type="term" value="F:sequence-specific DNA binding"/>
    <property type="evidence" value="ECO:0007669"/>
    <property type="project" value="InterPro"/>
</dbReference>